<evidence type="ECO:0000313" key="4">
    <source>
        <dbReference type="EMBL" id="MDR7294337.1"/>
    </source>
</evidence>
<feature type="domain" description="HTH deoR-type" evidence="3">
    <location>
        <begin position="15"/>
        <end position="74"/>
    </location>
</feature>
<dbReference type="InterPro" id="IPR001034">
    <property type="entry name" value="DeoR_HTH"/>
</dbReference>
<reference evidence="4" key="1">
    <citation type="submission" date="2023-07" db="EMBL/GenBank/DDBJ databases">
        <title>Sequencing the genomes of 1000 actinobacteria strains.</title>
        <authorList>
            <person name="Klenk H.-P."/>
        </authorList>
    </citation>
    <scope>NUCLEOTIDE SEQUENCE</scope>
    <source>
        <strain evidence="4">DSM 13068</strain>
    </source>
</reference>
<dbReference type="InterPro" id="IPR013196">
    <property type="entry name" value="HTH_11"/>
</dbReference>
<dbReference type="GO" id="GO:0003677">
    <property type="term" value="F:DNA binding"/>
    <property type="evidence" value="ECO:0007669"/>
    <property type="project" value="UniProtKB-KW"/>
</dbReference>
<dbReference type="Pfam" id="PF25583">
    <property type="entry name" value="WCX"/>
    <property type="match status" value="1"/>
</dbReference>
<evidence type="ECO:0000313" key="5">
    <source>
        <dbReference type="Proteomes" id="UP001180715"/>
    </source>
</evidence>
<evidence type="ECO:0000256" key="2">
    <source>
        <dbReference type="ARBA" id="ARBA00023163"/>
    </source>
</evidence>
<protein>
    <submittedName>
        <fullName evidence="4">DNA-binding transcriptional regulator YafY</fullName>
    </submittedName>
</protein>
<dbReference type="InterPro" id="IPR051534">
    <property type="entry name" value="CBASS_pafABC_assoc_protein"/>
</dbReference>
<dbReference type="InterPro" id="IPR036390">
    <property type="entry name" value="WH_DNA-bd_sf"/>
</dbReference>
<comment type="caution">
    <text evidence="4">The sequence shown here is derived from an EMBL/GenBank/DDBJ whole genome shotgun (WGS) entry which is preliminary data.</text>
</comment>
<dbReference type="InterPro" id="IPR036388">
    <property type="entry name" value="WH-like_DNA-bd_sf"/>
</dbReference>
<dbReference type="PROSITE" id="PS51000">
    <property type="entry name" value="HTH_DEOR_2"/>
    <property type="match status" value="1"/>
</dbReference>
<dbReference type="EMBL" id="JAVDXX010000001">
    <property type="protein sequence ID" value="MDR7294337.1"/>
    <property type="molecule type" value="Genomic_DNA"/>
</dbReference>
<gene>
    <name evidence="4" type="ORF">J2S67_001605</name>
</gene>
<dbReference type="Pfam" id="PF08279">
    <property type="entry name" value="HTH_11"/>
    <property type="match status" value="1"/>
</dbReference>
<dbReference type="PANTHER" id="PTHR34580:SF1">
    <property type="entry name" value="PROTEIN PAFC"/>
    <property type="match status" value="1"/>
</dbReference>
<keyword evidence="2" id="KW-0804">Transcription</keyword>
<dbReference type="Gene3D" id="1.10.10.10">
    <property type="entry name" value="Winged helix-like DNA-binding domain superfamily/Winged helix DNA-binding domain"/>
    <property type="match status" value="1"/>
</dbReference>
<dbReference type="RefSeq" id="WP_377649215.1">
    <property type="nucleotide sequence ID" value="NZ_JBHRTV010000001.1"/>
</dbReference>
<evidence type="ECO:0000259" key="3">
    <source>
        <dbReference type="PROSITE" id="PS51000"/>
    </source>
</evidence>
<dbReference type="Proteomes" id="UP001180715">
    <property type="component" value="Unassembled WGS sequence"/>
</dbReference>
<dbReference type="InterPro" id="IPR028349">
    <property type="entry name" value="PafC-like"/>
</dbReference>
<evidence type="ECO:0000256" key="1">
    <source>
        <dbReference type="ARBA" id="ARBA00023015"/>
    </source>
</evidence>
<proteinExistence type="predicted"/>
<dbReference type="InterPro" id="IPR026881">
    <property type="entry name" value="WYL_dom"/>
</dbReference>
<dbReference type="InterPro" id="IPR057727">
    <property type="entry name" value="WCX_dom"/>
</dbReference>
<organism evidence="4 5">
    <name type="scientific">Pseudoglutamicibacter albus</name>
    <dbReference type="NCBI Taxonomy" id="98671"/>
    <lineage>
        <taxon>Bacteria</taxon>
        <taxon>Bacillati</taxon>
        <taxon>Actinomycetota</taxon>
        <taxon>Actinomycetes</taxon>
        <taxon>Micrococcales</taxon>
        <taxon>Micrococcaceae</taxon>
        <taxon>Pseudoglutamicibacter</taxon>
    </lineage>
</organism>
<keyword evidence="4" id="KW-0238">DNA-binding</keyword>
<keyword evidence="1" id="KW-0805">Transcription regulation</keyword>
<dbReference type="PANTHER" id="PTHR34580">
    <property type="match status" value="1"/>
</dbReference>
<accession>A0ABU1Z148</accession>
<dbReference type="PIRSF" id="PIRSF016838">
    <property type="entry name" value="PafC"/>
    <property type="match status" value="1"/>
</dbReference>
<dbReference type="SUPFAM" id="SSF46785">
    <property type="entry name" value="Winged helix' DNA-binding domain"/>
    <property type="match status" value="1"/>
</dbReference>
<dbReference type="Pfam" id="PF13280">
    <property type="entry name" value="WYL"/>
    <property type="match status" value="1"/>
</dbReference>
<dbReference type="PROSITE" id="PS52050">
    <property type="entry name" value="WYL"/>
    <property type="match status" value="1"/>
</dbReference>
<name>A0ABU1Z148_9MICC</name>
<sequence length="336" mass="37121">MTSSVMYLCEYWGMRADRLLSMIWLLRTHGGLSTAELAQRLEVSRRTVLRDVEALSAAGVPVYCERGPHGGVRLMPGYRTDVTALSEDESRALFSAISSWGPDSIGLGDAFASGVRKLLAAVPDAHRNQSLEVASRIVIDPQGWLPQPDALQPGEAFATLEACVFARQRLQLTYRSRQATGAQELIVEPHGLVSAGSDWYLCASTEGTVRFFKAVRIEHAAPLAEPCSGPDLDVAQAWREHRGRFLDQFTPVSVDAWLRAARWDDAREWSIRTKPMDASGSPPGEGWRPVSLEFMDDLHAVTVLLRLGSDVRIEAPDDIKAKLLDHIDQVATLYRS</sequence>
<dbReference type="SMART" id="SM00420">
    <property type="entry name" value="HTH_DEOR"/>
    <property type="match status" value="1"/>
</dbReference>
<keyword evidence="5" id="KW-1185">Reference proteome</keyword>